<keyword evidence="3" id="KW-1185">Reference proteome</keyword>
<keyword evidence="1" id="KW-0812">Transmembrane</keyword>
<gene>
    <name evidence="2" type="ORF">ACFW88_30315</name>
</gene>
<reference evidence="2 3" key="1">
    <citation type="submission" date="2024-09" db="EMBL/GenBank/DDBJ databases">
        <title>The Natural Products Discovery Center: Release of the First 8490 Sequenced Strains for Exploring Actinobacteria Biosynthetic Diversity.</title>
        <authorList>
            <person name="Kalkreuter E."/>
            <person name="Kautsar S.A."/>
            <person name="Yang D."/>
            <person name="Bader C.D."/>
            <person name="Teijaro C.N."/>
            <person name="Fluegel L."/>
            <person name="Davis C.M."/>
            <person name="Simpson J.R."/>
            <person name="Lauterbach L."/>
            <person name="Steele A.D."/>
            <person name="Gui C."/>
            <person name="Meng S."/>
            <person name="Li G."/>
            <person name="Viehrig K."/>
            <person name="Ye F."/>
            <person name="Su P."/>
            <person name="Kiefer A.F."/>
            <person name="Nichols A."/>
            <person name="Cepeda A.J."/>
            <person name="Yan W."/>
            <person name="Fan B."/>
            <person name="Jiang Y."/>
            <person name="Adhikari A."/>
            <person name="Zheng C.-J."/>
            <person name="Schuster L."/>
            <person name="Cowan T.M."/>
            <person name="Smanski M.J."/>
            <person name="Chevrette M.G."/>
            <person name="De Carvalho L.P.S."/>
            <person name="Shen B."/>
        </authorList>
    </citation>
    <scope>NUCLEOTIDE SEQUENCE [LARGE SCALE GENOMIC DNA]</scope>
    <source>
        <strain evidence="2 3">NPDC059500</strain>
    </source>
</reference>
<dbReference type="Pfam" id="PF01899">
    <property type="entry name" value="MNHE"/>
    <property type="match status" value="1"/>
</dbReference>
<sequence>MIRVAEVVWWWAAAVGVWLLTLSSVTWQELVVAAACGLPAAVAAPAGRRAVGGCWRPRPGWIRWAATLPPSVLADTARVFWTALRHARDERPPGRVREVPLPQEAPEPVAAARRALATIALSSTPGTYVVDDDPERHRLVVHSLSESTSPTEKAITR</sequence>
<evidence type="ECO:0000256" key="1">
    <source>
        <dbReference type="SAM" id="Phobius"/>
    </source>
</evidence>
<keyword evidence="1" id="KW-1133">Transmembrane helix</keyword>
<dbReference type="RefSeq" id="WP_381842962.1">
    <property type="nucleotide sequence ID" value="NZ_JBHYTS010000067.1"/>
</dbReference>
<organism evidence="2 3">
    <name type="scientific">Streptomyces anandii</name>
    <dbReference type="NCBI Taxonomy" id="285454"/>
    <lineage>
        <taxon>Bacteria</taxon>
        <taxon>Bacillati</taxon>
        <taxon>Actinomycetota</taxon>
        <taxon>Actinomycetes</taxon>
        <taxon>Kitasatosporales</taxon>
        <taxon>Streptomycetaceae</taxon>
        <taxon>Streptomyces</taxon>
    </lineage>
</organism>
<dbReference type="Proteomes" id="UP001599756">
    <property type="component" value="Unassembled WGS sequence"/>
</dbReference>
<dbReference type="EMBL" id="JBHYTS010000067">
    <property type="protein sequence ID" value="MFE1754785.1"/>
    <property type="molecule type" value="Genomic_DNA"/>
</dbReference>
<evidence type="ECO:0000313" key="2">
    <source>
        <dbReference type="EMBL" id="MFE1754785.1"/>
    </source>
</evidence>
<feature type="transmembrane region" description="Helical" evidence="1">
    <location>
        <begin position="7"/>
        <end position="27"/>
    </location>
</feature>
<name>A0ABW6HDR3_9ACTN</name>
<accession>A0ABW6HDR3</accession>
<proteinExistence type="predicted"/>
<dbReference type="InterPro" id="IPR002758">
    <property type="entry name" value="Cation_antiport_E"/>
</dbReference>
<comment type="caution">
    <text evidence="2">The sequence shown here is derived from an EMBL/GenBank/DDBJ whole genome shotgun (WGS) entry which is preliminary data.</text>
</comment>
<evidence type="ECO:0000313" key="3">
    <source>
        <dbReference type="Proteomes" id="UP001599756"/>
    </source>
</evidence>
<protein>
    <submittedName>
        <fullName evidence="2">Na+/H+ antiporter subunit E</fullName>
    </submittedName>
</protein>
<keyword evidence="1" id="KW-0472">Membrane</keyword>